<evidence type="ECO:0000259" key="7">
    <source>
        <dbReference type="Pfam" id="PF00327"/>
    </source>
</evidence>
<evidence type="ECO:0000256" key="4">
    <source>
        <dbReference type="ARBA" id="ARBA00023274"/>
    </source>
</evidence>
<dbReference type="PANTHER" id="PTHR15892:SF2">
    <property type="entry name" value="LARGE RIBOSOMAL SUBUNIT PROTEIN UL30M"/>
    <property type="match status" value="1"/>
</dbReference>
<dbReference type="FunFam" id="3.30.1390.20:FF:000001">
    <property type="entry name" value="50S ribosomal protein L30"/>
    <property type="match status" value="1"/>
</dbReference>
<dbReference type="GO" id="GO:0022625">
    <property type="term" value="C:cytosolic large ribosomal subunit"/>
    <property type="evidence" value="ECO:0007669"/>
    <property type="project" value="TreeGrafter"/>
</dbReference>
<evidence type="ECO:0000256" key="3">
    <source>
        <dbReference type="ARBA" id="ARBA00022980"/>
    </source>
</evidence>
<dbReference type="PANTHER" id="PTHR15892">
    <property type="entry name" value="MITOCHONDRIAL RIBOSOMAL PROTEIN L30"/>
    <property type="match status" value="1"/>
</dbReference>
<dbReference type="InterPro" id="IPR018038">
    <property type="entry name" value="Ribosomal_uL30_CS"/>
</dbReference>
<evidence type="ECO:0000256" key="2">
    <source>
        <dbReference type="ARBA" id="ARBA00011838"/>
    </source>
</evidence>
<keyword evidence="4 5" id="KW-0687">Ribonucleoprotein</keyword>
<keyword evidence="3 5" id="KW-0689">Ribosomal protein</keyword>
<dbReference type="Proteomes" id="UP000199207">
    <property type="component" value="Unassembled WGS sequence"/>
</dbReference>
<protein>
    <recommendedName>
        <fullName evidence="5">Large ribosomal subunit protein uL30</fullName>
    </recommendedName>
</protein>
<dbReference type="HAMAP" id="MF_01371_B">
    <property type="entry name" value="Ribosomal_uL30_B"/>
    <property type="match status" value="1"/>
</dbReference>
<dbReference type="NCBIfam" id="TIGR01308">
    <property type="entry name" value="rpmD_bact"/>
    <property type="match status" value="1"/>
</dbReference>
<dbReference type="OrthoDB" id="9812790at2"/>
<evidence type="ECO:0000256" key="5">
    <source>
        <dbReference type="HAMAP-Rule" id="MF_01371"/>
    </source>
</evidence>
<dbReference type="RefSeq" id="WP_093836636.1">
    <property type="nucleotide sequence ID" value="NZ_FOLM01000001.1"/>
</dbReference>
<evidence type="ECO:0000313" key="9">
    <source>
        <dbReference type="Proteomes" id="UP000199207"/>
    </source>
</evidence>
<sequence length="60" mass="6997">MARLKITQTKSYIGSKQNHRETLRTLGLRKINHSVVKEDRPEIRGMVQTVRHLVTVEEVD</sequence>
<dbReference type="EMBL" id="FOLM01000001">
    <property type="protein sequence ID" value="SFB82998.1"/>
    <property type="molecule type" value="Genomic_DNA"/>
</dbReference>
<comment type="similarity">
    <text evidence="1 5 6">Belongs to the universal ribosomal protein uL30 family.</text>
</comment>
<gene>
    <name evidence="5" type="primary">rpmD</name>
    <name evidence="8" type="ORF">SAMN05421773_101171</name>
</gene>
<keyword evidence="9" id="KW-1185">Reference proteome</keyword>
<organism evidence="8 9">
    <name type="scientific">Streptomyces aidingensis</name>
    <dbReference type="NCBI Taxonomy" id="910347"/>
    <lineage>
        <taxon>Bacteria</taxon>
        <taxon>Bacillati</taxon>
        <taxon>Actinomycetota</taxon>
        <taxon>Actinomycetes</taxon>
        <taxon>Kitasatosporales</taxon>
        <taxon>Streptomycetaceae</taxon>
        <taxon>Streptomyces</taxon>
    </lineage>
</organism>
<evidence type="ECO:0000256" key="1">
    <source>
        <dbReference type="ARBA" id="ARBA00007594"/>
    </source>
</evidence>
<dbReference type="PROSITE" id="PS00634">
    <property type="entry name" value="RIBOSOMAL_L30"/>
    <property type="match status" value="1"/>
</dbReference>
<dbReference type="InterPro" id="IPR005996">
    <property type="entry name" value="Ribosomal_uL30_bac-type"/>
</dbReference>
<accession>A0A1I1EC85</accession>
<dbReference type="SUPFAM" id="SSF55129">
    <property type="entry name" value="Ribosomal protein L30p/L7e"/>
    <property type="match status" value="1"/>
</dbReference>
<dbReference type="CDD" id="cd01658">
    <property type="entry name" value="Ribosomal_L30"/>
    <property type="match status" value="1"/>
</dbReference>
<dbReference type="Pfam" id="PF00327">
    <property type="entry name" value="Ribosomal_L30"/>
    <property type="match status" value="1"/>
</dbReference>
<name>A0A1I1EC85_9ACTN</name>
<dbReference type="AlphaFoldDB" id="A0A1I1EC85"/>
<dbReference type="PIRSF" id="PIRSF002211">
    <property type="entry name" value="Ribosomal_L30_bac-type"/>
    <property type="match status" value="1"/>
</dbReference>
<dbReference type="GO" id="GO:0003735">
    <property type="term" value="F:structural constituent of ribosome"/>
    <property type="evidence" value="ECO:0007669"/>
    <property type="project" value="InterPro"/>
</dbReference>
<comment type="subunit">
    <text evidence="2 5">Part of the 50S ribosomal subunit.</text>
</comment>
<evidence type="ECO:0000313" key="8">
    <source>
        <dbReference type="EMBL" id="SFB82998.1"/>
    </source>
</evidence>
<dbReference type="GO" id="GO:0006412">
    <property type="term" value="P:translation"/>
    <property type="evidence" value="ECO:0007669"/>
    <property type="project" value="UniProtKB-UniRule"/>
</dbReference>
<evidence type="ECO:0000256" key="6">
    <source>
        <dbReference type="RuleBase" id="RU003734"/>
    </source>
</evidence>
<reference evidence="8 9" key="1">
    <citation type="submission" date="2016-10" db="EMBL/GenBank/DDBJ databases">
        <authorList>
            <person name="de Groot N.N."/>
        </authorList>
    </citation>
    <scope>NUCLEOTIDE SEQUENCE [LARGE SCALE GENOMIC DNA]</scope>
    <source>
        <strain evidence="8 9">CGMCC 4.5739</strain>
    </source>
</reference>
<dbReference type="InterPro" id="IPR036919">
    <property type="entry name" value="Ribo_uL30_ferredoxin-like_sf"/>
</dbReference>
<dbReference type="STRING" id="910347.SAMN05421773_101171"/>
<dbReference type="Gene3D" id="3.30.1390.20">
    <property type="entry name" value="Ribosomal protein L30, ferredoxin-like fold domain"/>
    <property type="match status" value="1"/>
</dbReference>
<dbReference type="InterPro" id="IPR016082">
    <property type="entry name" value="Ribosomal_uL30_ferredoxin-like"/>
</dbReference>
<proteinExistence type="inferred from homology"/>
<feature type="domain" description="Large ribosomal subunit protein uL30-like ferredoxin-like fold" evidence="7">
    <location>
        <begin position="4"/>
        <end position="54"/>
    </location>
</feature>